<reference evidence="1" key="1">
    <citation type="submission" date="2022-10" db="EMBL/GenBank/DDBJ databases">
        <title>Complete Genome of Trichothecium roseum strain YXFP-22015, a Plant Pathogen Isolated from Citrus.</title>
        <authorList>
            <person name="Wang Y."/>
            <person name="Zhu L."/>
        </authorList>
    </citation>
    <scope>NUCLEOTIDE SEQUENCE</scope>
    <source>
        <strain evidence="1">YXFP-22015</strain>
    </source>
</reference>
<name>A0ACC0VAX4_9HYPO</name>
<organism evidence="1 2">
    <name type="scientific">Trichothecium roseum</name>
    <dbReference type="NCBI Taxonomy" id="47278"/>
    <lineage>
        <taxon>Eukaryota</taxon>
        <taxon>Fungi</taxon>
        <taxon>Dikarya</taxon>
        <taxon>Ascomycota</taxon>
        <taxon>Pezizomycotina</taxon>
        <taxon>Sordariomycetes</taxon>
        <taxon>Hypocreomycetidae</taxon>
        <taxon>Hypocreales</taxon>
        <taxon>Hypocreales incertae sedis</taxon>
        <taxon>Trichothecium</taxon>
    </lineage>
</organism>
<dbReference type="Proteomes" id="UP001163324">
    <property type="component" value="Chromosome 2"/>
</dbReference>
<keyword evidence="2" id="KW-1185">Reference proteome</keyword>
<dbReference type="EMBL" id="CM047941">
    <property type="protein sequence ID" value="KAI9903052.1"/>
    <property type="molecule type" value="Genomic_DNA"/>
</dbReference>
<gene>
    <name evidence="1" type="ORF">N3K66_002404</name>
</gene>
<evidence type="ECO:0000313" key="2">
    <source>
        <dbReference type="Proteomes" id="UP001163324"/>
    </source>
</evidence>
<evidence type="ECO:0000313" key="1">
    <source>
        <dbReference type="EMBL" id="KAI9903052.1"/>
    </source>
</evidence>
<proteinExistence type="predicted"/>
<sequence length="549" mass="59728">MAAATWAGQASIRGGSEVMRMMLLTFSAIGITFTWGMEMTYCTPYLLSLGLTKSNTSLVWVAGPLSGLIVQPLVGAVADESTSRWGRRRPLMMLGTAIVAMSLLLLGFTKEIVGVFGISDEQAKKPAIVLAVLAIYVVDFAINAVMSCSRSLIVDTLPIDKQQAGAAWFSRMTAVGHMIGYAAGAVDLVRIFGTGFGDSQFKQLTILSIIAMVGSNAVTCWAVSERVLLSVPPTKHEGRFKIFRQIWSTVRHLPPRIQAICWAQFWSWIGWFPFLFYSTTWIGETYFRYDVDKNAKQSDDVLGDIGRIGSTSLVIYSIITFAGAFLLPLLVKSPDDQAFTPRPPQAVAGILERLRNKKPDLLTTWIFGHLLFSTAMALAPFATSFKFATVLVCLCGLPWTIAMWAPIAFLGVEVNKLSGVVEENGHYRRLSDTSDIELPVRTSSEATPHLEHGHAGARGGDETSSTGELSGIYFGILNIYTTLPQFLGTFISTVVFAVLEPGKSPELAQHADENEHADTSGPNAIAVCLFIGAISTLYAAVATRKLKYL</sequence>
<protein>
    <submittedName>
        <fullName evidence="1">Uncharacterized protein</fullName>
    </submittedName>
</protein>
<comment type="caution">
    <text evidence="1">The sequence shown here is derived from an EMBL/GenBank/DDBJ whole genome shotgun (WGS) entry which is preliminary data.</text>
</comment>
<accession>A0ACC0VAX4</accession>